<dbReference type="NCBIfam" id="TIGR00010">
    <property type="entry name" value="YchF/TatD family DNA exonuclease"/>
    <property type="match status" value="1"/>
</dbReference>
<dbReference type="SUPFAM" id="SSF51556">
    <property type="entry name" value="Metallo-dependent hydrolases"/>
    <property type="match status" value="1"/>
</dbReference>
<feature type="binding site" evidence="4">
    <location>
        <position position="93"/>
    </location>
    <ligand>
        <name>a divalent metal cation</name>
        <dbReference type="ChEBI" id="CHEBI:60240"/>
        <label>1</label>
    </ligand>
</feature>
<keyword evidence="6" id="KW-1185">Reference proteome</keyword>
<feature type="binding site" evidence="4">
    <location>
        <position position="202"/>
    </location>
    <ligand>
        <name>a divalent metal cation</name>
        <dbReference type="ChEBI" id="CHEBI:60240"/>
        <label>1</label>
    </ligand>
</feature>
<dbReference type="PANTHER" id="PTHR46124:SF2">
    <property type="entry name" value="D-AMINOACYL-TRNA DEACYLASE"/>
    <property type="match status" value="1"/>
</dbReference>
<evidence type="ECO:0000256" key="1">
    <source>
        <dbReference type="ARBA" id="ARBA00009275"/>
    </source>
</evidence>
<gene>
    <name evidence="5" type="ORF">HNQ61_004407</name>
</gene>
<dbReference type="EC" id="3.1.21.-" evidence="5"/>
<dbReference type="Gene3D" id="3.20.20.140">
    <property type="entry name" value="Metal-dependent hydrolases"/>
    <property type="match status" value="1"/>
</dbReference>
<dbReference type="Proteomes" id="UP000582837">
    <property type="component" value="Unassembled WGS sequence"/>
</dbReference>
<feature type="binding site" evidence="4">
    <location>
        <position position="153"/>
    </location>
    <ligand>
        <name>a divalent metal cation</name>
        <dbReference type="ChEBI" id="CHEBI:60240"/>
        <label>2</label>
    </ligand>
</feature>
<dbReference type="PANTHER" id="PTHR46124">
    <property type="entry name" value="D-AMINOACYL-TRNA DEACYLASE"/>
    <property type="match status" value="1"/>
</dbReference>
<dbReference type="Pfam" id="PF01026">
    <property type="entry name" value="TatD_DNase"/>
    <property type="match status" value="1"/>
</dbReference>
<dbReference type="InterPro" id="IPR032466">
    <property type="entry name" value="Metal_Hydrolase"/>
</dbReference>
<dbReference type="GO" id="GO:0016788">
    <property type="term" value="F:hydrolase activity, acting on ester bonds"/>
    <property type="evidence" value="ECO:0007669"/>
    <property type="project" value="InterPro"/>
</dbReference>
<dbReference type="EMBL" id="JACHIA010000017">
    <property type="protein sequence ID" value="MBB6072744.1"/>
    <property type="molecule type" value="Genomic_DNA"/>
</dbReference>
<dbReference type="InterPro" id="IPR018228">
    <property type="entry name" value="DNase_TatD-rel_CS"/>
</dbReference>
<keyword evidence="2 4" id="KW-0479">Metal-binding</keyword>
<evidence type="ECO:0000256" key="3">
    <source>
        <dbReference type="ARBA" id="ARBA00022801"/>
    </source>
</evidence>
<feature type="binding site" evidence="4">
    <location>
        <position position="7"/>
    </location>
    <ligand>
        <name>a divalent metal cation</name>
        <dbReference type="ChEBI" id="CHEBI:60240"/>
        <label>1</label>
    </ligand>
</feature>
<dbReference type="GO" id="GO:0005829">
    <property type="term" value="C:cytosol"/>
    <property type="evidence" value="ECO:0007669"/>
    <property type="project" value="TreeGrafter"/>
</dbReference>
<comment type="caution">
    <text evidence="5">The sequence shown here is derived from an EMBL/GenBank/DDBJ whole genome shotgun (WGS) entry which is preliminary data.</text>
</comment>
<comment type="similarity">
    <text evidence="1">Belongs to the metallo-dependent hydrolases superfamily. TatD-type hydrolase family.</text>
</comment>
<evidence type="ECO:0000256" key="2">
    <source>
        <dbReference type="ARBA" id="ARBA00022723"/>
    </source>
</evidence>
<evidence type="ECO:0000256" key="4">
    <source>
        <dbReference type="PIRSR" id="PIRSR005902-1"/>
    </source>
</evidence>
<dbReference type="PIRSF" id="PIRSF005902">
    <property type="entry name" value="DNase_TatD"/>
    <property type="match status" value="1"/>
</dbReference>
<dbReference type="GO" id="GO:0004536">
    <property type="term" value="F:DNA nuclease activity"/>
    <property type="evidence" value="ECO:0007669"/>
    <property type="project" value="InterPro"/>
</dbReference>
<feature type="binding site" evidence="4">
    <location>
        <position position="129"/>
    </location>
    <ligand>
        <name>a divalent metal cation</name>
        <dbReference type="ChEBI" id="CHEBI:60240"/>
        <label>2</label>
    </ligand>
</feature>
<keyword evidence="3 5" id="KW-0378">Hydrolase</keyword>
<dbReference type="PROSITE" id="PS01091">
    <property type="entry name" value="TATD_3"/>
    <property type="match status" value="1"/>
</dbReference>
<feature type="binding site" evidence="4">
    <location>
        <position position="9"/>
    </location>
    <ligand>
        <name>a divalent metal cation</name>
        <dbReference type="ChEBI" id="CHEBI:60240"/>
        <label>1</label>
    </ligand>
</feature>
<name>A0A841H421_9BACT</name>
<dbReference type="PROSITE" id="PS01090">
    <property type="entry name" value="TATD_2"/>
    <property type="match status" value="1"/>
</dbReference>
<accession>A0A841H421</accession>
<evidence type="ECO:0000313" key="5">
    <source>
        <dbReference type="EMBL" id="MBB6072744.1"/>
    </source>
</evidence>
<dbReference type="FunFam" id="3.20.20.140:FF:000005">
    <property type="entry name" value="TatD family hydrolase"/>
    <property type="match status" value="1"/>
</dbReference>
<dbReference type="CDD" id="cd01310">
    <property type="entry name" value="TatD_DNAse"/>
    <property type="match status" value="1"/>
</dbReference>
<sequence length="254" mass="27537">MGLIDTHAHLAADRVLPDVDALVARAREAGVTTIVSVATGVDDARVCLDLARRFPEVYATAGIHPHSAAEYNEGSIAAIRALLDEPRVVAVGETGIDYHYDFAPRDVQRANFAAHLALGRETGKPVIVHAREADDDVRELLREAGQGTAGVLHSFSSGRALLEEALAMGWYASFSGMVTFKNFDGEDLLRMVPADRIMVETDTPYLAPVPKRGKQNEPSFVPHTAARCAALRGEDPEEFAARTTANARRFYGIE</sequence>
<dbReference type="AlphaFoldDB" id="A0A841H421"/>
<reference evidence="5 6" key="1">
    <citation type="submission" date="2020-08" db="EMBL/GenBank/DDBJ databases">
        <title>Genomic Encyclopedia of Type Strains, Phase IV (KMG-IV): sequencing the most valuable type-strain genomes for metagenomic binning, comparative biology and taxonomic classification.</title>
        <authorList>
            <person name="Goeker M."/>
        </authorList>
    </citation>
    <scope>NUCLEOTIDE SEQUENCE [LARGE SCALE GENOMIC DNA]</scope>
    <source>
        <strain evidence="5 6">DSM 29007</strain>
    </source>
</reference>
<dbReference type="GO" id="GO:0046872">
    <property type="term" value="F:metal ion binding"/>
    <property type="evidence" value="ECO:0007669"/>
    <property type="project" value="UniProtKB-KW"/>
</dbReference>
<protein>
    <submittedName>
        <fullName evidence="5">TatD DNase family protein</fullName>
        <ecNumber evidence="5">3.1.21.-</ecNumber>
    </submittedName>
</protein>
<proteinExistence type="inferred from homology"/>
<organism evidence="5 6">
    <name type="scientific">Longimicrobium terrae</name>
    <dbReference type="NCBI Taxonomy" id="1639882"/>
    <lineage>
        <taxon>Bacteria</taxon>
        <taxon>Pseudomonadati</taxon>
        <taxon>Gemmatimonadota</taxon>
        <taxon>Longimicrobiia</taxon>
        <taxon>Longimicrobiales</taxon>
        <taxon>Longimicrobiaceae</taxon>
        <taxon>Longimicrobium</taxon>
    </lineage>
</organism>
<evidence type="ECO:0000313" key="6">
    <source>
        <dbReference type="Proteomes" id="UP000582837"/>
    </source>
</evidence>
<dbReference type="InterPro" id="IPR001130">
    <property type="entry name" value="TatD-like"/>
</dbReference>
<dbReference type="RefSeq" id="WP_170038762.1">
    <property type="nucleotide sequence ID" value="NZ_JABDTL010000002.1"/>
</dbReference>
<dbReference type="InterPro" id="IPR015991">
    <property type="entry name" value="TatD/YcfH-like"/>
</dbReference>